<keyword evidence="2" id="KW-0547">Nucleotide-binding</keyword>
<feature type="domain" description="PD-(D/E)XK endonuclease-like" evidence="4">
    <location>
        <begin position="19"/>
        <end position="267"/>
    </location>
</feature>
<accession>A0A540W4K0</accession>
<evidence type="ECO:0000259" key="4">
    <source>
        <dbReference type="Pfam" id="PF12705"/>
    </source>
</evidence>
<proteinExistence type="predicted"/>
<comment type="caution">
    <text evidence="5">The sequence shown here is derived from an EMBL/GenBank/DDBJ whole genome shotgun (WGS) entry which is preliminary data.</text>
</comment>
<dbReference type="GO" id="GO:0006281">
    <property type="term" value="P:DNA repair"/>
    <property type="evidence" value="ECO:0007669"/>
    <property type="project" value="UniProtKB-KW"/>
</dbReference>
<dbReference type="AlphaFoldDB" id="A0A540W4K0"/>
<dbReference type="Gene3D" id="3.90.320.10">
    <property type="match status" value="1"/>
</dbReference>
<dbReference type="Proteomes" id="UP000319103">
    <property type="component" value="Unassembled WGS sequence"/>
</dbReference>
<name>A0A540W4K0_9ACTN</name>
<gene>
    <name evidence="5" type="ORF">E6W39_19110</name>
</gene>
<keyword evidence="3" id="KW-0234">DNA repair</keyword>
<dbReference type="Pfam" id="PF12705">
    <property type="entry name" value="PDDEXK_1"/>
    <property type="match status" value="1"/>
</dbReference>
<evidence type="ECO:0000313" key="5">
    <source>
        <dbReference type="EMBL" id="TQF03961.1"/>
    </source>
</evidence>
<dbReference type="GO" id="GO:0004386">
    <property type="term" value="F:helicase activity"/>
    <property type="evidence" value="ECO:0007669"/>
    <property type="project" value="UniProtKB-KW"/>
</dbReference>
<evidence type="ECO:0000256" key="1">
    <source>
        <dbReference type="ARBA" id="ARBA00022763"/>
    </source>
</evidence>
<keyword evidence="2" id="KW-0067">ATP-binding</keyword>
<keyword evidence="2" id="KW-0378">Hydrolase</keyword>
<keyword evidence="6" id="KW-1185">Reference proteome</keyword>
<keyword evidence="2" id="KW-0347">Helicase</keyword>
<dbReference type="InterPro" id="IPR011604">
    <property type="entry name" value="PDDEXK-like_dom_sf"/>
</dbReference>
<dbReference type="InterPro" id="IPR038726">
    <property type="entry name" value="PDDEXK_AddAB-type"/>
</dbReference>
<evidence type="ECO:0000256" key="3">
    <source>
        <dbReference type="ARBA" id="ARBA00023204"/>
    </source>
</evidence>
<organism evidence="5 6">
    <name type="scientific">Kitasatospora acidiphila</name>
    <dbReference type="NCBI Taxonomy" id="2567942"/>
    <lineage>
        <taxon>Bacteria</taxon>
        <taxon>Bacillati</taxon>
        <taxon>Actinomycetota</taxon>
        <taxon>Actinomycetes</taxon>
        <taxon>Kitasatosporales</taxon>
        <taxon>Streptomycetaceae</taxon>
        <taxon>Kitasatospora</taxon>
    </lineage>
</organism>
<keyword evidence="1" id="KW-0227">DNA damage</keyword>
<dbReference type="EMBL" id="VIGB01000003">
    <property type="protein sequence ID" value="TQF03961.1"/>
    <property type="molecule type" value="Genomic_DNA"/>
</dbReference>
<sequence length="280" mass="31485">MCGPIRRGFRLPEQRKRRSYSQLKSWASCGKAYELERVVKAPSRPAAWFSHGTAFHAAVEAYERSQRRLSPDECIAAFEAAWAESIMRDYERQPDLSVWMTGGRRKPETDIETRYAEGKSQVLAYLDYVSESGETIWTAPDGRLAIELEIQFVLSDIPVIVYIDQVIITSNGRLVVRDLKTGSSYNSPLQLATYDLALEAEYGLRAGWGDFWLAKKSKPDNPVDLHPYTAERVGAWYAQMDAGVSAGIYVPSPTDRCRNMCGVSQWCTAVGGVDYYPNSL</sequence>
<reference evidence="5 6" key="1">
    <citation type="submission" date="2019-06" db="EMBL/GenBank/DDBJ databases">
        <title>Description of Kitasatospora acidophila sp. nov. isolated from pine grove soil, and reclassification of Streptomyces novaecaesareae to Kitasatospora novaeceasareae comb. nov.</title>
        <authorList>
            <person name="Kim M.J."/>
        </authorList>
    </citation>
    <scope>NUCLEOTIDE SEQUENCE [LARGE SCALE GENOMIC DNA]</scope>
    <source>
        <strain evidence="5 6">MMS16-CNU292</strain>
    </source>
</reference>
<evidence type="ECO:0000313" key="6">
    <source>
        <dbReference type="Proteomes" id="UP000319103"/>
    </source>
</evidence>
<protein>
    <submittedName>
        <fullName evidence="5">PD-(D/E)XK nuclease family protein</fullName>
    </submittedName>
</protein>
<dbReference type="OrthoDB" id="5144576at2"/>
<evidence type="ECO:0000256" key="2">
    <source>
        <dbReference type="ARBA" id="ARBA00022806"/>
    </source>
</evidence>